<dbReference type="STRING" id="441112.SAMN04488094_101136"/>
<name>A0A1I1DDS7_9RHOB</name>
<dbReference type="EMBL" id="FOLG01000001">
    <property type="protein sequence ID" value="SFB72536.1"/>
    <property type="molecule type" value="Genomic_DNA"/>
</dbReference>
<dbReference type="RefSeq" id="WP_093358472.1">
    <property type="nucleotide sequence ID" value="NZ_FOLG01000001.1"/>
</dbReference>
<dbReference type="AlphaFoldDB" id="A0A1I1DDS7"/>
<sequence>MYYNQDEIITAVHNLARRHSDLARPIRLPHLSPRGRFGYALLISTPCAADAPTMIVSGGWRAGDWLASDGIVSVAADLLGAVSDGHGLHYGSYRCPRRTVRDTLDALRLVLVPCIHPDIHDLDPVARHAATETVPGSRTMLSPGAQNLFWLRARYPATRWRVNVIGRGLNHVHTKADAGDIEVACDAPQTGAGRDHGIRTVSAAILAKIEDASRTATLTKVVQTP</sequence>
<keyword evidence="2" id="KW-1185">Reference proteome</keyword>
<dbReference type="SUPFAM" id="SSF53187">
    <property type="entry name" value="Zn-dependent exopeptidases"/>
    <property type="match status" value="1"/>
</dbReference>
<dbReference type="Gene3D" id="3.40.630.10">
    <property type="entry name" value="Zn peptidases"/>
    <property type="match status" value="1"/>
</dbReference>
<accession>A0A1I1DDS7</accession>
<organism evidence="1 2">
    <name type="scientific">Tropicimonas isoalkanivorans</name>
    <dbReference type="NCBI Taxonomy" id="441112"/>
    <lineage>
        <taxon>Bacteria</taxon>
        <taxon>Pseudomonadati</taxon>
        <taxon>Pseudomonadota</taxon>
        <taxon>Alphaproteobacteria</taxon>
        <taxon>Rhodobacterales</taxon>
        <taxon>Roseobacteraceae</taxon>
        <taxon>Tropicimonas</taxon>
    </lineage>
</organism>
<protein>
    <submittedName>
        <fullName evidence="1">Uncharacterized protein</fullName>
    </submittedName>
</protein>
<proteinExistence type="predicted"/>
<evidence type="ECO:0000313" key="2">
    <source>
        <dbReference type="Proteomes" id="UP000198728"/>
    </source>
</evidence>
<reference evidence="1 2" key="1">
    <citation type="submission" date="2016-10" db="EMBL/GenBank/DDBJ databases">
        <authorList>
            <person name="de Groot N.N."/>
        </authorList>
    </citation>
    <scope>NUCLEOTIDE SEQUENCE [LARGE SCALE GENOMIC DNA]</scope>
    <source>
        <strain evidence="1 2">DSM 19548</strain>
    </source>
</reference>
<evidence type="ECO:0000313" key="1">
    <source>
        <dbReference type="EMBL" id="SFB72536.1"/>
    </source>
</evidence>
<dbReference type="OrthoDB" id="5294005at2"/>
<gene>
    <name evidence="1" type="ORF">SAMN04488094_101136</name>
</gene>
<dbReference type="Proteomes" id="UP000198728">
    <property type="component" value="Unassembled WGS sequence"/>
</dbReference>